<comment type="similarity">
    <text evidence="2 10">Belongs to the CarA family.</text>
</comment>
<feature type="binding site" evidence="10">
    <location>
        <position position="46"/>
    </location>
    <ligand>
        <name>L-glutamine</name>
        <dbReference type="ChEBI" id="CHEBI:58359"/>
    </ligand>
</feature>
<comment type="subunit">
    <text evidence="7">Heterodimer composed of 2 chains; the small (or glutamine) chain promotes the hydrolysis of glutamine to ammonia, which is used by the large (or ammonia) chain to synthesize carbamoyl phosphate.</text>
</comment>
<comment type="catalytic activity">
    <reaction evidence="9 10">
        <text>L-glutamine + H2O = L-glutamate + NH4(+)</text>
        <dbReference type="Rhea" id="RHEA:15889"/>
        <dbReference type="ChEBI" id="CHEBI:15377"/>
        <dbReference type="ChEBI" id="CHEBI:28938"/>
        <dbReference type="ChEBI" id="CHEBI:29985"/>
        <dbReference type="ChEBI" id="CHEBI:58359"/>
    </reaction>
</comment>
<keyword evidence="5 10" id="KW-0067">ATP-binding</keyword>
<dbReference type="SUPFAM" id="SSF52317">
    <property type="entry name" value="Class I glutamine amidotransferase-like"/>
    <property type="match status" value="1"/>
</dbReference>
<sequence length="367" mass="40530">MQKAILLLADGTCFRGWSSSPPLTATGELVFNTGMTGYQEIVSDPSYHKQIVAFTSPEIGNTGSNRFDQESARAQVAAILVRHLSHSVQHARAQSTFIDYLNTHSILCIQQLDIRALVRHLRRFGVMHAIASNHILDVTQLQQLLQASTICPSPLDVATPTCYEWTETSAWFHPTSRYACRILVVDYGVKYNILRILKSFGASVFLVPPTAPLSVWESIKPHGVLLSNGPGDPALNHECIHSLRLWLSAHASIPVFGICMGHQLLSLAHGARTFSLKFGHRALNHPTGLHRIVEISSQNHGYAVDASLLPKITHLNLHDGTVAGLSYSPKPYLSVQYHPEASPGPHDALYLFEDFLRLAMNLAMNQQ</sequence>
<feature type="binding site" evidence="10">
    <location>
        <position position="260"/>
    </location>
    <ligand>
        <name>L-glutamine</name>
        <dbReference type="ChEBI" id="CHEBI:58359"/>
    </ligand>
</feature>
<dbReference type="InterPro" id="IPR017926">
    <property type="entry name" value="GATASE"/>
</dbReference>
<evidence type="ECO:0000256" key="2">
    <source>
        <dbReference type="ARBA" id="ARBA00007800"/>
    </source>
</evidence>
<dbReference type="GO" id="GO:0009507">
    <property type="term" value="C:chloroplast"/>
    <property type="evidence" value="ECO:0007669"/>
    <property type="project" value="UniProtKB-SubCell"/>
</dbReference>
<dbReference type="GO" id="GO:0006526">
    <property type="term" value="P:L-arginine biosynthetic process"/>
    <property type="evidence" value="ECO:0007669"/>
    <property type="project" value="UniProtKB-UniRule"/>
</dbReference>
<gene>
    <name evidence="10 12" type="primary">carA</name>
</gene>
<dbReference type="InterPro" id="IPR006274">
    <property type="entry name" value="CarbamoylP_synth_ssu"/>
</dbReference>
<dbReference type="UniPathway" id="UPA00068">
    <property type="reaction ID" value="UER00171"/>
</dbReference>
<dbReference type="GO" id="GO:0005524">
    <property type="term" value="F:ATP binding"/>
    <property type="evidence" value="ECO:0007669"/>
    <property type="project" value="UniProtKB-UniRule"/>
</dbReference>
<keyword evidence="12" id="KW-0150">Chloroplast</keyword>
<evidence type="ECO:0000256" key="4">
    <source>
        <dbReference type="ARBA" id="ARBA00022741"/>
    </source>
</evidence>
<dbReference type="InterPro" id="IPR035686">
    <property type="entry name" value="CPSase_GATase1"/>
</dbReference>
<keyword evidence="10" id="KW-0665">Pyrimidine biosynthesis</keyword>
<comment type="catalytic activity">
    <reaction evidence="8 10">
        <text>hydrogencarbonate + L-glutamine + 2 ATP + H2O = carbamoyl phosphate + L-glutamate + 2 ADP + phosphate + 2 H(+)</text>
        <dbReference type="Rhea" id="RHEA:18633"/>
        <dbReference type="ChEBI" id="CHEBI:15377"/>
        <dbReference type="ChEBI" id="CHEBI:15378"/>
        <dbReference type="ChEBI" id="CHEBI:17544"/>
        <dbReference type="ChEBI" id="CHEBI:29985"/>
        <dbReference type="ChEBI" id="CHEBI:30616"/>
        <dbReference type="ChEBI" id="CHEBI:43474"/>
        <dbReference type="ChEBI" id="CHEBI:58228"/>
        <dbReference type="ChEBI" id="CHEBI:58359"/>
        <dbReference type="ChEBI" id="CHEBI:456216"/>
        <dbReference type="EC" id="6.3.5.5"/>
    </reaction>
</comment>
<evidence type="ECO:0000256" key="7">
    <source>
        <dbReference type="ARBA" id="ARBA00044031"/>
    </source>
</evidence>
<dbReference type="Gene3D" id="3.50.30.20">
    <property type="entry name" value="Carbamoyl-phosphate synthase small subunit, N-terminal domain"/>
    <property type="match status" value="1"/>
</dbReference>
<keyword evidence="10" id="KW-0028">Amino-acid biosynthesis</keyword>
<dbReference type="PRINTS" id="PR00097">
    <property type="entry name" value="ANTSNTHASEII"/>
</dbReference>
<evidence type="ECO:0000256" key="1">
    <source>
        <dbReference type="ARBA" id="ARBA00005077"/>
    </source>
</evidence>
<dbReference type="Pfam" id="PF00988">
    <property type="entry name" value="CPSase_sm_chain"/>
    <property type="match status" value="1"/>
</dbReference>
<dbReference type="AlphaFoldDB" id="A0A060A8R8"/>
<dbReference type="PROSITE" id="PS51273">
    <property type="entry name" value="GATASE_TYPE_1"/>
    <property type="match status" value="1"/>
</dbReference>
<accession>A0A060A8R8</accession>
<comment type="function">
    <text evidence="10">Small subunit of the glutamine-dependent carbamoyl phosphate synthetase (CPSase). CPSase catalyzes the formation of carbamoyl phosphate from the ammonia moiety of glutamine, carbonate, and phosphate donated by ATP, constituting the first step of 2 biosynthetic pathways, one leading to arginine and/or urea and the other to pyrimidine nucleotides. The small subunit (glutamine amidotransferase) binds and cleaves glutamine to supply the large subunit with the substrate ammonia.</text>
</comment>
<dbReference type="NCBIfam" id="TIGR01368">
    <property type="entry name" value="CPSaseIIsmall"/>
    <property type="match status" value="1"/>
</dbReference>
<organism evidence="12">
    <name type="scientific">Cyanidiaceae sp. MX-AZ01</name>
    <dbReference type="NCBI Taxonomy" id="1503164"/>
    <lineage>
        <taxon>Eukaryota</taxon>
        <taxon>Rhodophyta</taxon>
        <taxon>Bangiophyceae</taxon>
        <taxon>Cyanidiales</taxon>
        <taxon>Cyanidiaceae</taxon>
    </lineage>
</organism>
<evidence type="ECO:0000256" key="9">
    <source>
        <dbReference type="ARBA" id="ARBA00049285"/>
    </source>
</evidence>
<dbReference type="EC" id="6.3.5.5" evidence="10"/>
<dbReference type="InterPro" id="IPR036480">
    <property type="entry name" value="CarbP_synth_ssu_N_sf"/>
</dbReference>
<dbReference type="PRINTS" id="PR00096">
    <property type="entry name" value="GATASE"/>
</dbReference>
<feature type="binding site" evidence="10">
    <location>
        <position position="299"/>
    </location>
    <ligand>
        <name>L-glutamine</name>
        <dbReference type="ChEBI" id="CHEBI:58359"/>
    </ligand>
</feature>
<dbReference type="HAMAP" id="MF_01209">
    <property type="entry name" value="CPSase_S_chain"/>
    <property type="match status" value="1"/>
</dbReference>
<dbReference type="GO" id="GO:0044205">
    <property type="term" value="P:'de novo' UMP biosynthetic process"/>
    <property type="evidence" value="ECO:0007669"/>
    <property type="project" value="UniProtKB-UniRule"/>
</dbReference>
<dbReference type="Gene3D" id="3.40.50.880">
    <property type="match status" value="1"/>
</dbReference>
<feature type="binding site" evidence="10">
    <location>
        <position position="301"/>
    </location>
    <ligand>
        <name>L-glutamine</name>
        <dbReference type="ChEBI" id="CHEBI:58359"/>
    </ligand>
</feature>
<keyword evidence="10" id="KW-0055">Arginine biosynthesis</keyword>
<dbReference type="PRINTS" id="PR00099">
    <property type="entry name" value="CPSGATASE"/>
</dbReference>
<dbReference type="CDD" id="cd01744">
    <property type="entry name" value="GATase1_CPSase"/>
    <property type="match status" value="1"/>
</dbReference>
<keyword evidence="4 10" id="KW-0547">Nucleotide-binding</keyword>
<dbReference type="NCBIfam" id="NF009475">
    <property type="entry name" value="PRK12838.1"/>
    <property type="match status" value="1"/>
</dbReference>
<geneLocation type="chloroplast" evidence="12"/>
<feature type="region of interest" description="CPSase" evidence="10">
    <location>
        <begin position="1"/>
        <end position="178"/>
    </location>
</feature>
<dbReference type="GO" id="GO:0006207">
    <property type="term" value="P:'de novo' pyrimidine nucleobase biosynthetic process"/>
    <property type="evidence" value="ECO:0007669"/>
    <property type="project" value="InterPro"/>
</dbReference>
<feature type="domain" description="Carbamoyl-phosphate synthase small subunit N-terminal" evidence="11">
    <location>
        <begin position="2"/>
        <end position="132"/>
    </location>
</feature>
<reference evidence="12" key="1">
    <citation type="submission" date="2014-03" db="EMBL/GenBank/DDBJ databases">
        <title>Metagenomic reconstruction of the complete chloroplast and mitochondrial genomes of a novel unicellular red alga from the Cyanidiaceae family.</title>
        <authorList>
            <person name="Servin-Garciduenas L.E."/>
            <person name="Martinez-Romero E."/>
        </authorList>
    </citation>
    <scope>NUCLEOTIDE SEQUENCE</scope>
    <source>
        <strain evidence="12">MX-AZ01</strain>
    </source>
</reference>
<keyword evidence="12" id="KW-0934">Plastid</keyword>
<evidence type="ECO:0000256" key="6">
    <source>
        <dbReference type="ARBA" id="ARBA00022962"/>
    </source>
</evidence>
<evidence type="ECO:0000256" key="5">
    <source>
        <dbReference type="ARBA" id="ARBA00022840"/>
    </source>
</evidence>
<name>A0A060A8R8_9RHOD</name>
<dbReference type="PANTHER" id="PTHR43418">
    <property type="entry name" value="MULTIFUNCTIONAL TRYPTOPHAN BIOSYNTHESIS PROTEIN-RELATED"/>
    <property type="match status" value="1"/>
</dbReference>
<dbReference type="InterPro" id="IPR029062">
    <property type="entry name" value="Class_I_gatase-like"/>
</dbReference>
<comment type="pathway">
    <text evidence="1 10">Amino-acid biosynthesis; L-arginine biosynthesis; carbamoyl phosphate from bicarbonate: step 1/1.</text>
</comment>
<keyword evidence="3 10" id="KW-0436">Ligase</keyword>
<dbReference type="InterPro" id="IPR050472">
    <property type="entry name" value="Anth_synth/Amidotransfase"/>
</dbReference>
<feature type="binding site" evidence="10">
    <location>
        <position position="231"/>
    </location>
    <ligand>
        <name>L-glutamine</name>
        <dbReference type="ChEBI" id="CHEBI:58359"/>
    </ligand>
</feature>
<proteinExistence type="inferred from homology"/>
<dbReference type="SMART" id="SM01097">
    <property type="entry name" value="CPSase_sm_chain"/>
    <property type="match status" value="1"/>
</dbReference>
<keyword evidence="6 10" id="KW-0315">Glutamine amidotransferase</keyword>
<feature type="active site" evidence="10">
    <location>
        <position position="340"/>
    </location>
</feature>
<dbReference type="GO" id="GO:0004359">
    <property type="term" value="F:glutaminase activity"/>
    <property type="evidence" value="ECO:0007669"/>
    <property type="project" value="RHEA"/>
</dbReference>
<feature type="binding site" evidence="10">
    <location>
        <position position="229"/>
    </location>
    <ligand>
        <name>L-glutamine</name>
        <dbReference type="ChEBI" id="CHEBI:58359"/>
    </ligand>
</feature>
<dbReference type="Pfam" id="PF00117">
    <property type="entry name" value="GATase"/>
    <property type="match status" value="1"/>
</dbReference>
<feature type="active site" evidence="10">
    <location>
        <position position="338"/>
    </location>
</feature>
<dbReference type="GO" id="GO:0004088">
    <property type="term" value="F:carbamoyl-phosphate synthase (glutamine-hydrolyzing) activity"/>
    <property type="evidence" value="ECO:0007669"/>
    <property type="project" value="UniProtKB-UniRule"/>
</dbReference>
<dbReference type="UniPathway" id="UPA00070">
    <property type="reaction ID" value="UER00115"/>
</dbReference>
<dbReference type="GO" id="GO:0006541">
    <property type="term" value="P:glutamine metabolic process"/>
    <property type="evidence" value="ECO:0007669"/>
    <property type="project" value="InterPro"/>
</dbReference>
<comment type="pathway">
    <text evidence="10">Pyrimidine metabolism; UMP biosynthesis via de novo pathway; (S)-dihydroorotate from bicarbonate: step 1/3.</text>
</comment>
<evidence type="ECO:0000256" key="8">
    <source>
        <dbReference type="ARBA" id="ARBA00048816"/>
    </source>
</evidence>
<comment type="subcellular location">
    <subcellularLocation>
        <location evidence="10">Plastid</location>
        <location evidence="10">Chloroplast</location>
    </subcellularLocation>
</comment>
<evidence type="ECO:0000259" key="11">
    <source>
        <dbReference type="SMART" id="SM01097"/>
    </source>
</evidence>
<dbReference type="PANTHER" id="PTHR43418:SF7">
    <property type="entry name" value="CARBAMOYL-PHOSPHATE SYNTHASE SMALL CHAIN"/>
    <property type="match status" value="1"/>
</dbReference>
<evidence type="ECO:0000256" key="3">
    <source>
        <dbReference type="ARBA" id="ARBA00022598"/>
    </source>
</evidence>
<feature type="active site" description="Nucleophile" evidence="10">
    <location>
        <position position="259"/>
    </location>
</feature>
<comment type="subunit">
    <text evidence="10">Composed of two chains; the small (or glutamine) chain promotes the hydrolysis of glutamine to ammonia, which is used by the large (or ammonia) chain to synthesize carbamoyl phosphate. Tetramer of heterodimers (alpha,beta)4.</text>
</comment>
<protein>
    <recommendedName>
        <fullName evidence="10">Carbamoyl phosphate synthase small chain</fullName>
        <ecNumber evidence="10">6.3.5.5</ecNumber>
    </recommendedName>
    <alternativeName>
        <fullName evidence="10">Carbamoyl phosphate synthetase glutamine chain</fullName>
    </alternativeName>
</protein>
<dbReference type="SUPFAM" id="SSF52021">
    <property type="entry name" value="Carbamoyl phosphate synthetase, small subunit N-terminal domain"/>
    <property type="match status" value="1"/>
</dbReference>
<dbReference type="InterPro" id="IPR002474">
    <property type="entry name" value="CarbamoylP_synth_ssu_N"/>
</dbReference>
<dbReference type="EMBL" id="KJ569775">
    <property type="protein sequence ID" value="AIA61103.1"/>
    <property type="molecule type" value="Genomic_DNA"/>
</dbReference>
<feature type="binding site" evidence="10">
    <location>
        <position position="263"/>
    </location>
    <ligand>
        <name>L-glutamine</name>
        <dbReference type="ChEBI" id="CHEBI:58359"/>
    </ligand>
</feature>
<evidence type="ECO:0000256" key="10">
    <source>
        <dbReference type="HAMAP-Rule" id="MF_01209"/>
    </source>
</evidence>
<evidence type="ECO:0000313" key="12">
    <source>
        <dbReference type="EMBL" id="AIA61103.1"/>
    </source>
</evidence>
<feature type="binding site" evidence="10">
    <location>
        <position position="302"/>
    </location>
    <ligand>
        <name>L-glutamine</name>
        <dbReference type="ChEBI" id="CHEBI:58359"/>
    </ligand>
</feature>